<name>A0A0Q0TYI4_9CORY</name>
<evidence type="ECO:0000313" key="2">
    <source>
        <dbReference type="Proteomes" id="UP000050517"/>
    </source>
</evidence>
<organism evidence="1 2">
    <name type="scientific">Corynebacterium oculi</name>
    <dbReference type="NCBI Taxonomy" id="1544416"/>
    <lineage>
        <taxon>Bacteria</taxon>
        <taxon>Bacillati</taxon>
        <taxon>Actinomycetota</taxon>
        <taxon>Actinomycetes</taxon>
        <taxon>Mycobacteriales</taxon>
        <taxon>Corynebacteriaceae</taxon>
        <taxon>Corynebacterium</taxon>
    </lineage>
</organism>
<protein>
    <recommendedName>
        <fullName evidence="3">DUF4259 domain-containing protein</fullName>
    </recommendedName>
</protein>
<dbReference type="EMBL" id="LKST01000002">
    <property type="protein sequence ID" value="KQB84217.1"/>
    <property type="molecule type" value="Genomic_DNA"/>
</dbReference>
<dbReference type="Proteomes" id="UP000050517">
    <property type="component" value="Unassembled WGS sequence"/>
</dbReference>
<dbReference type="AlphaFoldDB" id="A0A0Q0TYI4"/>
<evidence type="ECO:0000313" key="1">
    <source>
        <dbReference type="EMBL" id="KQB84217.1"/>
    </source>
</evidence>
<accession>A0A0Q0TYI4</accession>
<reference evidence="1 2" key="1">
    <citation type="submission" date="2015-10" db="EMBL/GenBank/DDBJ databases">
        <title>Corynebacteirum lowii and Corynebacterium oculi species nova, derived from human clinical disease and and emended description of Corynebacterium mastiditis.</title>
        <authorList>
            <person name="Bernard K."/>
            <person name="Pacheco A.L."/>
            <person name="Mcdougall C."/>
            <person name="Burtx T."/>
            <person name="Weibe D."/>
            <person name="Tyler S."/>
            <person name="Olson A.B."/>
            <person name="Cnockaert M."/>
            <person name="Eguchi H."/>
            <person name="Kuwahara T."/>
            <person name="Nakayama-Imaohji H."/>
            <person name="Boudewijins M."/>
            <person name="Van Hoecke F."/>
            <person name="Bernier A.-M."/>
            <person name="Vandamme P."/>
        </authorList>
    </citation>
    <scope>NUCLEOTIDE SEQUENCE [LARGE SCALE GENOMIC DNA]</scope>
    <source>
        <strain evidence="1 2">NML 130210</strain>
    </source>
</reference>
<dbReference type="STRING" id="1544416.Cocul_01014"/>
<dbReference type="PATRIC" id="fig|1544416.3.peg.1018"/>
<sequence length="125" mass="13542">MVAWLARRSGNAVELSRAFVELGLEELGGNYTDTELPQGDAFLIAAALAAVAAQAKKNKGTVNLAEWGERGEVALGRDVPRLTQLATAMKYFALAPEDHRVSQRWDEDTLTALADEAESLRGELD</sequence>
<comment type="caution">
    <text evidence="1">The sequence shown here is derived from an EMBL/GenBank/DDBJ whole genome shotgun (WGS) entry which is preliminary data.</text>
</comment>
<proteinExistence type="predicted"/>
<gene>
    <name evidence="1" type="ORF">Cocul_01014</name>
</gene>
<evidence type="ECO:0008006" key="3">
    <source>
        <dbReference type="Google" id="ProtNLM"/>
    </source>
</evidence>
<dbReference type="Pfam" id="PF15583">
    <property type="entry name" value="Imm68"/>
    <property type="match status" value="1"/>
</dbReference>
<keyword evidence="2" id="KW-1185">Reference proteome</keyword>
<dbReference type="InterPro" id="IPR028276">
    <property type="entry name" value="Imm68"/>
</dbReference>